<accession>A0ABY4ENI0</accession>
<dbReference type="PROSITE" id="PS50846">
    <property type="entry name" value="HMA_2"/>
    <property type="match status" value="1"/>
</dbReference>
<proteinExistence type="predicted"/>
<dbReference type="Proteomes" id="UP000831787">
    <property type="component" value="Chromosome"/>
</dbReference>
<dbReference type="EMBL" id="CP095073">
    <property type="protein sequence ID" value="UOQ46013.1"/>
    <property type="molecule type" value="Genomic_DNA"/>
</dbReference>
<keyword evidence="3" id="KW-1185">Reference proteome</keyword>
<dbReference type="CDD" id="cd00371">
    <property type="entry name" value="HMA"/>
    <property type="match status" value="1"/>
</dbReference>
<dbReference type="RefSeq" id="WP_244712993.1">
    <property type="nucleotide sequence ID" value="NZ_CP095073.1"/>
</dbReference>
<sequence>MELTLEVNGMNGEKSEKQVKETLEALEGVYGVEIDISSRKVNVSFDAAYVTKGLMKEAIESQGYEPVG</sequence>
<gene>
    <name evidence="2" type="ORF">MUN89_08885</name>
</gene>
<protein>
    <submittedName>
        <fullName evidence="2">Cation transporter</fullName>
    </submittedName>
</protein>
<dbReference type="Pfam" id="PF00403">
    <property type="entry name" value="HMA"/>
    <property type="match status" value="1"/>
</dbReference>
<evidence type="ECO:0000313" key="3">
    <source>
        <dbReference type="Proteomes" id="UP000831787"/>
    </source>
</evidence>
<organism evidence="2 3">
    <name type="scientific">Halobacillus salinarum</name>
    <dbReference type="NCBI Taxonomy" id="2932257"/>
    <lineage>
        <taxon>Bacteria</taxon>
        <taxon>Bacillati</taxon>
        <taxon>Bacillota</taxon>
        <taxon>Bacilli</taxon>
        <taxon>Bacillales</taxon>
        <taxon>Bacillaceae</taxon>
        <taxon>Halobacillus</taxon>
    </lineage>
</organism>
<evidence type="ECO:0000313" key="2">
    <source>
        <dbReference type="EMBL" id="UOQ46013.1"/>
    </source>
</evidence>
<reference evidence="2 3" key="1">
    <citation type="submission" date="2022-04" db="EMBL/GenBank/DDBJ databases">
        <title>Halobacillus sp. isolated from saltern.</title>
        <authorList>
            <person name="Won M."/>
            <person name="Lee C.-M."/>
            <person name="Woen H.-Y."/>
            <person name="Kwon S.-W."/>
        </authorList>
    </citation>
    <scope>NUCLEOTIDE SEQUENCE [LARGE SCALE GENOMIC DNA]</scope>
    <source>
        <strain evidence="2 3">SSBR10-3</strain>
    </source>
</reference>
<dbReference type="SUPFAM" id="SSF55008">
    <property type="entry name" value="HMA, heavy metal-associated domain"/>
    <property type="match status" value="1"/>
</dbReference>
<dbReference type="InterPro" id="IPR036163">
    <property type="entry name" value="HMA_dom_sf"/>
</dbReference>
<dbReference type="InterPro" id="IPR006121">
    <property type="entry name" value="HMA_dom"/>
</dbReference>
<evidence type="ECO:0000259" key="1">
    <source>
        <dbReference type="PROSITE" id="PS50846"/>
    </source>
</evidence>
<name>A0ABY4ENI0_9BACI</name>
<dbReference type="Gene3D" id="3.30.70.100">
    <property type="match status" value="1"/>
</dbReference>
<feature type="domain" description="HMA" evidence="1">
    <location>
        <begin position="1"/>
        <end position="67"/>
    </location>
</feature>